<keyword evidence="1" id="KW-0732">Signal</keyword>
<keyword evidence="3" id="KW-1185">Reference proteome</keyword>
<dbReference type="Proteomes" id="UP001345963">
    <property type="component" value="Unassembled WGS sequence"/>
</dbReference>
<feature type="signal peptide" evidence="1">
    <location>
        <begin position="1"/>
        <end position="20"/>
    </location>
</feature>
<name>A0ABU7BRG5_9TELE</name>
<evidence type="ECO:0000256" key="1">
    <source>
        <dbReference type="SAM" id="SignalP"/>
    </source>
</evidence>
<gene>
    <name evidence="2" type="ORF">ATANTOWER_022912</name>
</gene>
<reference evidence="2 3" key="1">
    <citation type="submission" date="2021-07" db="EMBL/GenBank/DDBJ databases">
        <authorList>
            <person name="Palmer J.M."/>
        </authorList>
    </citation>
    <scope>NUCLEOTIDE SEQUENCE [LARGE SCALE GENOMIC DNA]</scope>
    <source>
        <strain evidence="2 3">AT_MEX2019</strain>
        <tissue evidence="2">Muscle</tissue>
    </source>
</reference>
<protein>
    <submittedName>
        <fullName evidence="2">Uncharacterized protein</fullName>
    </submittedName>
</protein>
<proteinExistence type="predicted"/>
<dbReference type="EMBL" id="JAHUTI010064056">
    <property type="protein sequence ID" value="MED6253128.1"/>
    <property type="molecule type" value="Genomic_DNA"/>
</dbReference>
<comment type="caution">
    <text evidence="2">The sequence shown here is derived from an EMBL/GenBank/DDBJ whole genome shotgun (WGS) entry which is preliminary data.</text>
</comment>
<sequence length="126" mass="14224">MLLFLISAIAELTAVSDVNCRCLVLNALSDPTAYGRMTDINDIGPKKKYPAKQIENVKKTLDFLMSELLAFRLHEETFQKTILQLLEEVKCLRVRNAGKDGPLVFVETQVAELKQCSRINDVIILE</sequence>
<accession>A0ABU7BRG5</accession>
<feature type="chain" id="PRO_5047416764" evidence="1">
    <location>
        <begin position="21"/>
        <end position="126"/>
    </location>
</feature>
<evidence type="ECO:0000313" key="3">
    <source>
        <dbReference type="Proteomes" id="UP001345963"/>
    </source>
</evidence>
<organism evidence="2 3">
    <name type="scientific">Ataeniobius toweri</name>
    <dbReference type="NCBI Taxonomy" id="208326"/>
    <lineage>
        <taxon>Eukaryota</taxon>
        <taxon>Metazoa</taxon>
        <taxon>Chordata</taxon>
        <taxon>Craniata</taxon>
        <taxon>Vertebrata</taxon>
        <taxon>Euteleostomi</taxon>
        <taxon>Actinopterygii</taxon>
        <taxon>Neopterygii</taxon>
        <taxon>Teleostei</taxon>
        <taxon>Neoteleostei</taxon>
        <taxon>Acanthomorphata</taxon>
        <taxon>Ovalentaria</taxon>
        <taxon>Atherinomorphae</taxon>
        <taxon>Cyprinodontiformes</taxon>
        <taxon>Goodeidae</taxon>
        <taxon>Ataeniobius</taxon>
    </lineage>
</organism>
<evidence type="ECO:0000313" key="2">
    <source>
        <dbReference type="EMBL" id="MED6253128.1"/>
    </source>
</evidence>